<organism evidence="1 2">
    <name type="scientific">Mycolicibacter heraklionensis</name>
    <dbReference type="NCBI Taxonomy" id="512402"/>
    <lineage>
        <taxon>Bacteria</taxon>
        <taxon>Bacillati</taxon>
        <taxon>Actinomycetota</taxon>
        <taxon>Actinomycetes</taxon>
        <taxon>Mycobacteriales</taxon>
        <taxon>Mycobacteriaceae</taxon>
        <taxon>Mycolicibacter</taxon>
    </lineage>
</organism>
<comment type="caution">
    <text evidence="1">The sequence shown here is derived from an EMBL/GenBank/DDBJ whole genome shotgun (WGS) entry which is preliminary data.</text>
</comment>
<accession>A0AA91EXY4</accession>
<evidence type="ECO:0000313" key="1">
    <source>
        <dbReference type="EMBL" id="OBK85290.1"/>
    </source>
</evidence>
<sequence>MNWWATHQFITALIAQANDLPVAGTPAWCQLADGDPAKLLALAAAGEHAVLRWETAQEAAAEASKAIAASEDWPAFARCVRAGRGNAYVPRKEAAS</sequence>
<name>A0AA91EXY4_9MYCO</name>
<dbReference type="Pfam" id="PF10888">
    <property type="entry name" value="DUF2742"/>
    <property type="match status" value="1"/>
</dbReference>
<dbReference type="EMBL" id="LZME01000077">
    <property type="protein sequence ID" value="OBK85290.1"/>
    <property type="molecule type" value="Genomic_DNA"/>
</dbReference>
<evidence type="ECO:0008006" key="3">
    <source>
        <dbReference type="Google" id="ProtNLM"/>
    </source>
</evidence>
<proteinExistence type="predicted"/>
<reference evidence="1 2" key="1">
    <citation type="submission" date="2016-06" db="EMBL/GenBank/DDBJ databases">
        <authorList>
            <person name="Sutton G."/>
            <person name="Brinkac L."/>
            <person name="Sanka R."/>
            <person name="Adams M."/>
            <person name="Lau E."/>
            <person name="Garcia-Basteiro A."/>
            <person name="Lopez-Varela E."/>
            <person name="Palencia S."/>
        </authorList>
    </citation>
    <scope>NUCLEOTIDE SEQUENCE [LARGE SCALE GENOMIC DNA]</scope>
    <source>
        <strain evidence="1 2">1211594.5</strain>
    </source>
</reference>
<evidence type="ECO:0000313" key="2">
    <source>
        <dbReference type="Proteomes" id="UP000093712"/>
    </source>
</evidence>
<dbReference type="AlphaFoldDB" id="A0AA91EXY4"/>
<protein>
    <recommendedName>
        <fullName evidence="3">DUF2742 domain-containing protein</fullName>
    </recommendedName>
</protein>
<gene>
    <name evidence="1" type="ORF">A5649_02675</name>
</gene>
<dbReference type="Proteomes" id="UP000093712">
    <property type="component" value="Unassembled WGS sequence"/>
</dbReference>
<dbReference type="InterPro" id="IPR024384">
    <property type="entry name" value="DUF2742"/>
</dbReference>